<evidence type="ECO:0000256" key="1">
    <source>
        <dbReference type="ARBA" id="ARBA00004141"/>
    </source>
</evidence>
<evidence type="ECO:0000313" key="6">
    <source>
        <dbReference type="EMBL" id="GGW88882.1"/>
    </source>
</evidence>
<feature type="transmembrane region" description="Helical" evidence="5">
    <location>
        <begin position="186"/>
        <end position="205"/>
    </location>
</feature>
<comment type="similarity">
    <text evidence="5">Belongs to the 4-toluene sulfonate uptake permease (TSUP) (TC 2.A.102) family.</text>
</comment>
<evidence type="ECO:0000313" key="7">
    <source>
        <dbReference type="Proteomes" id="UP000608345"/>
    </source>
</evidence>
<keyword evidence="3 5" id="KW-1133">Transmembrane helix</keyword>
<reference evidence="6" key="2">
    <citation type="submission" date="2020-09" db="EMBL/GenBank/DDBJ databases">
        <authorList>
            <person name="Sun Q."/>
            <person name="Kim S."/>
        </authorList>
    </citation>
    <scope>NUCLEOTIDE SEQUENCE</scope>
    <source>
        <strain evidence="6">KCTC 23732</strain>
    </source>
</reference>
<dbReference type="GO" id="GO:0005886">
    <property type="term" value="C:plasma membrane"/>
    <property type="evidence" value="ECO:0007669"/>
    <property type="project" value="UniProtKB-SubCell"/>
</dbReference>
<comment type="subcellular location">
    <subcellularLocation>
        <location evidence="5">Cell membrane</location>
        <topology evidence="5">Multi-pass membrane protein</topology>
    </subcellularLocation>
    <subcellularLocation>
        <location evidence="1">Membrane</location>
        <topology evidence="1">Multi-pass membrane protein</topology>
    </subcellularLocation>
</comment>
<evidence type="ECO:0000256" key="4">
    <source>
        <dbReference type="ARBA" id="ARBA00023136"/>
    </source>
</evidence>
<keyword evidence="4 5" id="KW-0472">Membrane</keyword>
<keyword evidence="7" id="KW-1185">Reference proteome</keyword>
<feature type="transmembrane region" description="Helical" evidence="5">
    <location>
        <begin position="106"/>
        <end position="125"/>
    </location>
</feature>
<feature type="transmembrane region" description="Helical" evidence="5">
    <location>
        <begin position="146"/>
        <end position="166"/>
    </location>
</feature>
<feature type="transmembrane region" description="Helical" evidence="5">
    <location>
        <begin position="80"/>
        <end position="100"/>
    </location>
</feature>
<feature type="transmembrane region" description="Helical" evidence="5">
    <location>
        <begin position="217"/>
        <end position="237"/>
    </location>
</feature>
<gene>
    <name evidence="6" type="ORF">GCM10011450_18830</name>
</gene>
<dbReference type="InterPro" id="IPR002781">
    <property type="entry name" value="TM_pro_TauE-like"/>
</dbReference>
<dbReference type="AlphaFoldDB" id="A0A918JN94"/>
<feature type="transmembrane region" description="Helical" evidence="5">
    <location>
        <begin position="249"/>
        <end position="266"/>
    </location>
</feature>
<comment type="caution">
    <text evidence="6">The sequence shown here is derived from an EMBL/GenBank/DDBJ whole genome shotgun (WGS) entry which is preliminary data.</text>
</comment>
<evidence type="ECO:0000256" key="5">
    <source>
        <dbReference type="RuleBase" id="RU363041"/>
    </source>
</evidence>
<name>A0A918JN94_9BURK</name>
<keyword evidence="5" id="KW-1003">Cell membrane</keyword>
<dbReference type="PANTHER" id="PTHR43483:SF3">
    <property type="entry name" value="MEMBRANE TRANSPORTER PROTEIN HI_0806-RELATED"/>
    <property type="match status" value="1"/>
</dbReference>
<evidence type="ECO:0000256" key="2">
    <source>
        <dbReference type="ARBA" id="ARBA00022692"/>
    </source>
</evidence>
<dbReference type="Pfam" id="PF01925">
    <property type="entry name" value="TauE"/>
    <property type="match status" value="1"/>
</dbReference>
<protein>
    <recommendedName>
        <fullName evidence="5">Probable membrane transporter protein</fullName>
    </recommendedName>
</protein>
<organism evidence="6 7">
    <name type="scientific">Advenella faeciporci</name>
    <dbReference type="NCBI Taxonomy" id="797535"/>
    <lineage>
        <taxon>Bacteria</taxon>
        <taxon>Pseudomonadati</taxon>
        <taxon>Pseudomonadota</taxon>
        <taxon>Betaproteobacteria</taxon>
        <taxon>Burkholderiales</taxon>
        <taxon>Alcaligenaceae</taxon>
    </lineage>
</organism>
<accession>A0A918JN94</accession>
<dbReference type="EMBL" id="BMYS01000013">
    <property type="protein sequence ID" value="GGW88882.1"/>
    <property type="molecule type" value="Genomic_DNA"/>
</dbReference>
<dbReference type="Proteomes" id="UP000608345">
    <property type="component" value="Unassembled WGS sequence"/>
</dbReference>
<keyword evidence="2 5" id="KW-0812">Transmembrane</keyword>
<feature type="transmembrane region" description="Helical" evidence="5">
    <location>
        <begin position="50"/>
        <end position="68"/>
    </location>
</feature>
<sequence>MILSFGMIVALLALGAFGGFMAGLLGIGGGMVLVPFLTMLFTWQQMSGDIAVHAAIATSMSMIMFTSLSSMRAHHKKGAVLWPVVYSLVPGIILGGLLAGGVAFRFISMAWLALFFALFVGYSALNMLKNKKPKASRQLPGVAGRTAVGTGIGFISGLVGAGGGFLSVPFMVWCNVPIRNAVATSAALGFPIAVGNSIGYISSGIKTVGIQDGMLGYVYWPGLLVLIAMSVLLAPVGAKCAHSWPVDRLKRVFAFLLFSISAYMLYKSLTAFGII</sequence>
<dbReference type="RefSeq" id="WP_229793970.1">
    <property type="nucleotide sequence ID" value="NZ_BAABFY010000017.1"/>
</dbReference>
<dbReference type="PANTHER" id="PTHR43483">
    <property type="entry name" value="MEMBRANE TRANSPORTER PROTEIN HI_0806-RELATED"/>
    <property type="match status" value="1"/>
</dbReference>
<proteinExistence type="inferred from homology"/>
<reference evidence="6" key="1">
    <citation type="journal article" date="2014" name="Int. J. Syst. Evol. Microbiol.">
        <title>Complete genome sequence of Corynebacterium casei LMG S-19264T (=DSM 44701T), isolated from a smear-ripened cheese.</title>
        <authorList>
            <consortium name="US DOE Joint Genome Institute (JGI-PGF)"/>
            <person name="Walter F."/>
            <person name="Albersmeier A."/>
            <person name="Kalinowski J."/>
            <person name="Ruckert C."/>
        </authorList>
    </citation>
    <scope>NUCLEOTIDE SEQUENCE</scope>
    <source>
        <strain evidence="6">KCTC 23732</strain>
    </source>
</reference>
<evidence type="ECO:0000256" key="3">
    <source>
        <dbReference type="ARBA" id="ARBA00022989"/>
    </source>
</evidence>